<dbReference type="VEuPathDB" id="FungiDB:T552_01907"/>
<feature type="transmembrane region" description="Helical" evidence="2">
    <location>
        <begin position="6"/>
        <end position="25"/>
    </location>
</feature>
<proteinExistence type="predicted"/>
<evidence type="ECO:0000256" key="1">
    <source>
        <dbReference type="SAM" id="MobiDB-lite"/>
    </source>
</evidence>
<gene>
    <name evidence="3" type="ORF">T552_01907</name>
</gene>
<dbReference type="EMBL" id="LFVZ01000008">
    <property type="protein sequence ID" value="KTW28045.1"/>
    <property type="molecule type" value="Genomic_DNA"/>
</dbReference>
<dbReference type="OrthoDB" id="5374117at2759"/>
<accession>A0A0W4ZI41</accession>
<feature type="region of interest" description="Disordered" evidence="1">
    <location>
        <begin position="66"/>
        <end position="87"/>
    </location>
</feature>
<keyword evidence="2" id="KW-1133">Transmembrane helix</keyword>
<dbReference type="AlphaFoldDB" id="A0A0W4ZI41"/>
<keyword evidence="2" id="KW-0472">Membrane</keyword>
<evidence type="ECO:0000313" key="4">
    <source>
        <dbReference type="Proteomes" id="UP000054454"/>
    </source>
</evidence>
<evidence type="ECO:0000313" key="3">
    <source>
        <dbReference type="EMBL" id="KTW28045.1"/>
    </source>
</evidence>
<sequence>MNKPWSIAVGWTSLTLAAGIAYYFAKKDIKARHRERIMGGEDKLKLGDNLKRNTVNSEIKGNIRENNKAREEGCKEGCKEGYKEEYK</sequence>
<organism evidence="3 4">
    <name type="scientific">Pneumocystis carinii (strain B80)</name>
    <name type="common">Rat pneumocystis pneumonia agent</name>
    <name type="synonym">Pneumocystis carinii f. sp. carinii</name>
    <dbReference type="NCBI Taxonomy" id="1408658"/>
    <lineage>
        <taxon>Eukaryota</taxon>
        <taxon>Fungi</taxon>
        <taxon>Dikarya</taxon>
        <taxon>Ascomycota</taxon>
        <taxon>Taphrinomycotina</taxon>
        <taxon>Pneumocystomycetes</taxon>
        <taxon>Pneumocystaceae</taxon>
        <taxon>Pneumocystis</taxon>
    </lineage>
</organism>
<reference evidence="4" key="1">
    <citation type="journal article" date="2016" name="Nat. Commun.">
        <title>Genome analysis of three Pneumocystis species reveals adaptation mechanisms to life exclusively in mammalian hosts.</title>
        <authorList>
            <person name="Ma L."/>
            <person name="Chen Z."/>
            <person name="Huang D.W."/>
            <person name="Kutty G."/>
            <person name="Ishihara M."/>
            <person name="Wang H."/>
            <person name="Abouelleil A."/>
            <person name="Bishop L."/>
            <person name="Davey E."/>
            <person name="Deng R."/>
            <person name="Deng X."/>
            <person name="Fan L."/>
            <person name="Fantoni G."/>
            <person name="Fitzgerald M."/>
            <person name="Gogineni E."/>
            <person name="Goldberg J.M."/>
            <person name="Handley G."/>
            <person name="Hu X."/>
            <person name="Huber C."/>
            <person name="Jiao X."/>
            <person name="Jones K."/>
            <person name="Levin J.Z."/>
            <person name="Liu Y."/>
            <person name="Macdonald P."/>
            <person name="Melnikov A."/>
            <person name="Raley C."/>
            <person name="Sassi M."/>
            <person name="Sherman B.T."/>
            <person name="Song X."/>
            <person name="Sykes S."/>
            <person name="Tran B."/>
            <person name="Walsh L."/>
            <person name="Xia Y."/>
            <person name="Yang J."/>
            <person name="Young S."/>
            <person name="Zeng Q."/>
            <person name="Zheng X."/>
            <person name="Stephens R."/>
            <person name="Nusbaum C."/>
            <person name="Birren B.W."/>
            <person name="Azadi P."/>
            <person name="Lempicki R.A."/>
            <person name="Cuomo C.A."/>
            <person name="Kovacs J.A."/>
        </authorList>
    </citation>
    <scope>NUCLEOTIDE SEQUENCE [LARGE SCALE GENOMIC DNA]</scope>
    <source>
        <strain evidence="4">B80</strain>
    </source>
</reference>
<name>A0A0W4ZI41_PNEC8</name>
<keyword evidence="4" id="KW-1185">Reference proteome</keyword>
<comment type="caution">
    <text evidence="3">The sequence shown here is derived from an EMBL/GenBank/DDBJ whole genome shotgun (WGS) entry which is preliminary data.</text>
</comment>
<keyword evidence="2" id="KW-0812">Transmembrane</keyword>
<dbReference type="Pfam" id="PF15932">
    <property type="entry name" value="DUF4748"/>
    <property type="match status" value="1"/>
</dbReference>
<dbReference type="Proteomes" id="UP000054454">
    <property type="component" value="Unassembled WGS sequence"/>
</dbReference>
<protein>
    <submittedName>
        <fullName evidence="3">Uncharacterized protein</fullName>
    </submittedName>
</protein>
<evidence type="ECO:0000256" key="2">
    <source>
        <dbReference type="SAM" id="Phobius"/>
    </source>
</evidence>
<dbReference type="GeneID" id="28936671"/>
<dbReference type="InterPro" id="IPR031833">
    <property type="entry name" value="DUF4748"/>
</dbReference>
<dbReference type="RefSeq" id="XP_018225754.1">
    <property type="nucleotide sequence ID" value="XM_018370468.1"/>
</dbReference>